<gene>
    <name evidence="2" type="ORF">A3A39_00850</name>
</gene>
<dbReference type="PANTHER" id="PTHR19328:SF53">
    <property type="entry name" value="MEMBRANE PROTEIN"/>
    <property type="match status" value="1"/>
</dbReference>
<dbReference type="EMBL" id="MFLZ01000024">
    <property type="protein sequence ID" value="OGG79543.1"/>
    <property type="molecule type" value="Genomic_DNA"/>
</dbReference>
<sequence length="406" mass="44417">MRKRLALYLAVVAIVGVAFILPSVRELVSGIIPLARPALPLPPQGEPLPFSLTEGFAAHLFANNVPGARVLARDPEGVLIASLTSDGKVVAMPDRDGNGSADEVLVLLDNLNRPHGLAVRCTERCQLYVAETDALSVYDYEYDESRQINRPVNGTKIVDLPSSGGHSTRSILFMPQPNDHKLLISVGSSCNVCEETDWRRAKVLVADAGGNDLTEYAKGLRNTVFMTIHPVTGEIWGTDMGRDHLGDDLPPDEINIIRQGGNYGWPICYGKNTHDTSYDKNTYIRNPCMEPFETPSHIDIPAHSAPLGLAFVPEEGWPEGMWYDALVAYHGSWNRSIPTGYKIVRFPLDAHGNPEGPAQDFLTGFMNGKASVIGRPVDILAEPGGSLYISDDRAGAIYRIVRTKEY</sequence>
<dbReference type="InterPro" id="IPR054539">
    <property type="entry name" value="Beta-prop_PDH"/>
</dbReference>
<dbReference type="InterPro" id="IPR011041">
    <property type="entry name" value="Quinoprot_gluc/sorb_DH_b-prop"/>
</dbReference>
<reference evidence="2 3" key="1">
    <citation type="journal article" date="2016" name="Nat. Commun.">
        <title>Thousands of microbial genomes shed light on interconnected biogeochemical processes in an aquifer system.</title>
        <authorList>
            <person name="Anantharaman K."/>
            <person name="Brown C.T."/>
            <person name="Hug L.A."/>
            <person name="Sharon I."/>
            <person name="Castelle C.J."/>
            <person name="Probst A.J."/>
            <person name="Thomas B.C."/>
            <person name="Singh A."/>
            <person name="Wilkins M.J."/>
            <person name="Karaoz U."/>
            <person name="Brodie E.L."/>
            <person name="Williams K.H."/>
            <person name="Hubbard S.S."/>
            <person name="Banfield J.F."/>
        </authorList>
    </citation>
    <scope>NUCLEOTIDE SEQUENCE [LARGE SCALE GENOMIC DNA]</scope>
</reference>
<feature type="domain" description="Pyrroloquinoline quinone-dependent pyranose dehydrogenase beta-propeller" evidence="1">
    <location>
        <begin position="51"/>
        <end position="401"/>
    </location>
</feature>
<proteinExistence type="predicted"/>
<dbReference type="SUPFAM" id="SSF50952">
    <property type="entry name" value="Soluble quinoprotein glucose dehydrogenase"/>
    <property type="match status" value="1"/>
</dbReference>
<dbReference type="Proteomes" id="UP000177372">
    <property type="component" value="Unassembled WGS sequence"/>
</dbReference>
<evidence type="ECO:0000259" key="1">
    <source>
        <dbReference type="Pfam" id="PF22807"/>
    </source>
</evidence>
<dbReference type="STRING" id="1798512.A3A39_00850"/>
<accession>A0A1F6F101</accession>
<dbReference type="Gene3D" id="2.120.10.30">
    <property type="entry name" value="TolB, C-terminal domain"/>
    <property type="match status" value="1"/>
</dbReference>
<evidence type="ECO:0000313" key="3">
    <source>
        <dbReference type="Proteomes" id="UP000177372"/>
    </source>
</evidence>
<comment type="caution">
    <text evidence="2">The sequence shown here is derived from an EMBL/GenBank/DDBJ whole genome shotgun (WGS) entry which is preliminary data.</text>
</comment>
<dbReference type="Pfam" id="PF22807">
    <property type="entry name" value="TrAA12"/>
    <property type="match status" value="1"/>
</dbReference>
<protein>
    <recommendedName>
        <fullName evidence="1">Pyrroloquinoline quinone-dependent pyranose dehydrogenase beta-propeller domain-containing protein</fullName>
    </recommendedName>
</protein>
<dbReference type="AlphaFoldDB" id="A0A1F6F101"/>
<evidence type="ECO:0000313" key="2">
    <source>
        <dbReference type="EMBL" id="OGG79543.1"/>
    </source>
</evidence>
<organism evidence="2 3">
    <name type="scientific">Candidatus Kaiserbacteria bacterium RIFCSPLOWO2_01_FULL_54_13</name>
    <dbReference type="NCBI Taxonomy" id="1798512"/>
    <lineage>
        <taxon>Bacteria</taxon>
        <taxon>Candidatus Kaiseribacteriota</taxon>
    </lineage>
</organism>
<dbReference type="InterPro" id="IPR011042">
    <property type="entry name" value="6-blade_b-propeller_TolB-like"/>
</dbReference>
<dbReference type="PANTHER" id="PTHR19328">
    <property type="entry name" value="HEDGEHOG-INTERACTING PROTEIN"/>
    <property type="match status" value="1"/>
</dbReference>
<name>A0A1F6F101_9BACT</name>